<dbReference type="PANTHER" id="PTHR36302:SF1">
    <property type="entry name" value="COPPER CHAPERONE PCU(A)C"/>
    <property type="match status" value="1"/>
</dbReference>
<sequence length="334" mass="36533">MKNTRFNAIAISLILLGSWAGIAQAHSTLAEKEATAGSFYKASLRIPHGCSGKATTEVRVDIPEGFVLAQPQAKAGWKITTQKGDYSQPLKFNGKDITSGVTQVVWSDGNLPSDHFDEFTVVGKIADFDKDTTLFFPVTQLCGTDAEVSWTEIAQDEQDPHKLKNPAPQLYVHASSAADHGKHAQQNTDHNHNGHQATNVKLGELNIENPSIRAMVPGAKVAGGFMTITNEGKEPDRLVSATTEAVKRVEIHEMTMENQIMKMRKLSDGLEIPAGETVELKSGGYHLMFIEPDHPYKEGDRVPVTLEFEKAGKAQLEFSVTSKSASNHDEHSHH</sequence>
<keyword evidence="2" id="KW-0732">Signal</keyword>
<evidence type="ECO:0000313" key="5">
    <source>
        <dbReference type="Proteomes" id="UP000249453"/>
    </source>
</evidence>
<dbReference type="PANTHER" id="PTHR36302">
    <property type="entry name" value="BLR7088 PROTEIN"/>
    <property type="match status" value="1"/>
</dbReference>
<dbReference type="SUPFAM" id="SSF110087">
    <property type="entry name" value="DR1885-like metal-binding protein"/>
    <property type="match status" value="1"/>
</dbReference>
<evidence type="ECO:0000256" key="2">
    <source>
        <dbReference type="SAM" id="SignalP"/>
    </source>
</evidence>
<feature type="compositionally biased region" description="Polar residues" evidence="1">
    <location>
        <begin position="184"/>
        <end position="196"/>
    </location>
</feature>
<evidence type="ECO:0000313" key="4">
    <source>
        <dbReference type="EMBL" id="RAK33969.1"/>
    </source>
</evidence>
<feature type="region of interest" description="Disordered" evidence="1">
    <location>
        <begin position="177"/>
        <end position="196"/>
    </location>
</feature>
<dbReference type="RefSeq" id="WP_111573829.1">
    <property type="nucleotide sequence ID" value="NZ_JBHEEY010000001.1"/>
</dbReference>
<gene>
    <name evidence="4" type="ORF">C7374_101296</name>
</gene>
<evidence type="ECO:0000256" key="1">
    <source>
        <dbReference type="SAM" id="MobiDB-lite"/>
    </source>
</evidence>
<dbReference type="Gene3D" id="2.60.40.1890">
    <property type="entry name" value="PCu(A)C copper chaperone"/>
    <property type="match status" value="1"/>
</dbReference>
<feature type="signal peptide" evidence="2">
    <location>
        <begin position="1"/>
        <end position="25"/>
    </location>
</feature>
<evidence type="ECO:0000259" key="3">
    <source>
        <dbReference type="Pfam" id="PF07987"/>
    </source>
</evidence>
<dbReference type="OrthoDB" id="9796962at2"/>
<feature type="chain" id="PRO_5016975210" description="YncI copper-binding domain-containing protein" evidence="2">
    <location>
        <begin position="26"/>
        <end position="334"/>
    </location>
</feature>
<dbReference type="Pfam" id="PF04314">
    <property type="entry name" value="PCuAC"/>
    <property type="match status" value="1"/>
</dbReference>
<dbReference type="Proteomes" id="UP000249453">
    <property type="component" value="Unassembled WGS sequence"/>
</dbReference>
<dbReference type="InterPro" id="IPR021174">
    <property type="entry name" value="UCP037139"/>
</dbReference>
<dbReference type="InterPro" id="IPR038507">
    <property type="entry name" value="YcnI-like_sf"/>
</dbReference>
<accession>A0A364JZJ5</accession>
<dbReference type="InterPro" id="IPR007410">
    <property type="entry name" value="LpqE-like"/>
</dbReference>
<proteinExistence type="predicted"/>
<reference evidence="4 5" key="1">
    <citation type="submission" date="2018-06" db="EMBL/GenBank/DDBJ databases">
        <title>Genomic Encyclopedia of Type Strains, Phase IV (KMG-IV): sequencing the most valuable type-strain genomes for metagenomic binning, comparative biology and taxonomic classification.</title>
        <authorList>
            <person name="Goeker M."/>
        </authorList>
    </citation>
    <scope>NUCLEOTIDE SEQUENCE [LARGE SCALE GENOMIC DNA]</scope>
    <source>
        <strain evidence="4 5">DSM 26720</strain>
    </source>
</reference>
<dbReference type="Gene3D" id="2.60.40.2230">
    <property type="entry name" value="Uncharacterised protein YcnI-like PF07987, DUF1775"/>
    <property type="match status" value="1"/>
</dbReference>
<feature type="domain" description="YncI copper-binding" evidence="3">
    <location>
        <begin position="26"/>
        <end position="171"/>
    </location>
</feature>
<dbReference type="Pfam" id="PF07987">
    <property type="entry name" value="DUF1775"/>
    <property type="match status" value="1"/>
</dbReference>
<dbReference type="InterPro" id="IPR058248">
    <property type="entry name" value="Lxx211020-like"/>
</dbReference>
<organism evidence="4 5">
    <name type="scientific">Falsochrobactrum ovis</name>
    <dbReference type="NCBI Taxonomy" id="1293442"/>
    <lineage>
        <taxon>Bacteria</taxon>
        <taxon>Pseudomonadati</taxon>
        <taxon>Pseudomonadota</taxon>
        <taxon>Alphaproteobacteria</taxon>
        <taxon>Hyphomicrobiales</taxon>
        <taxon>Brucellaceae</taxon>
        <taxon>Falsochrobactrum</taxon>
    </lineage>
</organism>
<comment type="caution">
    <text evidence="4">The sequence shown here is derived from an EMBL/GenBank/DDBJ whole genome shotgun (WGS) entry which is preliminary data.</text>
</comment>
<dbReference type="AlphaFoldDB" id="A0A364JZJ5"/>
<keyword evidence="5" id="KW-1185">Reference proteome</keyword>
<dbReference type="EMBL" id="QLMK01000001">
    <property type="protein sequence ID" value="RAK33969.1"/>
    <property type="molecule type" value="Genomic_DNA"/>
</dbReference>
<dbReference type="PIRSF" id="PIRSF037139">
    <property type="entry name" value="UCP037139"/>
    <property type="match status" value="1"/>
</dbReference>
<dbReference type="CDD" id="cd08545">
    <property type="entry name" value="YcnI_like"/>
    <property type="match status" value="1"/>
</dbReference>
<dbReference type="InterPro" id="IPR036182">
    <property type="entry name" value="PCuAC_sf"/>
</dbReference>
<dbReference type="InterPro" id="IPR012533">
    <property type="entry name" value="YcnI-copper_dom"/>
</dbReference>
<name>A0A364JZJ5_9HYPH</name>
<protein>
    <recommendedName>
        <fullName evidence="3">YncI copper-binding domain-containing protein</fullName>
    </recommendedName>
</protein>